<dbReference type="InterPro" id="IPR029069">
    <property type="entry name" value="HotDog_dom_sf"/>
</dbReference>
<accession>A0A2P7MTB0</accession>
<dbReference type="AlphaFoldDB" id="A0A2P7MTB0"/>
<dbReference type="HAMAP" id="MF_02101">
    <property type="entry name" value="DHNA_CoA_hydrolase"/>
    <property type="match status" value="1"/>
</dbReference>
<dbReference type="GO" id="GO:0061522">
    <property type="term" value="F:1,4-dihydroxy-2-naphthoyl-CoA thioesterase activity"/>
    <property type="evidence" value="ECO:0007669"/>
    <property type="project" value="UniProtKB-EC"/>
</dbReference>
<gene>
    <name evidence="3" type="ORF">C7K55_10595</name>
</gene>
<evidence type="ECO:0000256" key="2">
    <source>
        <dbReference type="HAMAP-Rule" id="MF_02101"/>
    </source>
</evidence>
<dbReference type="Gene3D" id="3.10.129.10">
    <property type="entry name" value="Hotdog Thioesterase"/>
    <property type="match status" value="1"/>
</dbReference>
<keyword evidence="4" id="KW-1185">Reference proteome</keyword>
<organism evidence="3 4">
    <name type="scientific">Cyanobium usitatum str. Tous</name>
    <dbReference type="NCBI Taxonomy" id="2116684"/>
    <lineage>
        <taxon>Bacteria</taxon>
        <taxon>Bacillati</taxon>
        <taxon>Cyanobacteriota</taxon>
        <taxon>Cyanophyceae</taxon>
        <taxon>Synechococcales</taxon>
        <taxon>Prochlorococcaceae</taxon>
        <taxon>Cyanobium</taxon>
    </lineage>
</organism>
<dbReference type="UniPathway" id="UPA00995"/>
<dbReference type="OrthoDB" id="9800856at2"/>
<dbReference type="CDD" id="cd00586">
    <property type="entry name" value="4HBT"/>
    <property type="match status" value="1"/>
</dbReference>
<dbReference type="RefSeq" id="WP_106632695.1">
    <property type="nucleotide sequence ID" value="NZ_PXXO01000012.1"/>
</dbReference>
<dbReference type="Pfam" id="PF13279">
    <property type="entry name" value="4HBT_2"/>
    <property type="match status" value="1"/>
</dbReference>
<dbReference type="Proteomes" id="UP000243002">
    <property type="component" value="Unassembled WGS sequence"/>
</dbReference>
<comment type="similarity">
    <text evidence="2">Belongs to the 4-hydroxybenzoyl-CoA thioesterase family. DHNA-CoA hydrolase subfamily.</text>
</comment>
<dbReference type="EC" id="3.1.2.28" evidence="2"/>
<proteinExistence type="inferred from homology"/>
<reference evidence="3 4" key="1">
    <citation type="journal article" date="2018" name="Environ. Microbiol.">
        <title>Ecological and genomic features of two widespread freshwater picocyanobacteria.</title>
        <authorList>
            <person name="Cabello-Yeves P.J."/>
            <person name="Picazo A."/>
            <person name="Camacho A."/>
            <person name="Callieri C."/>
            <person name="Rosselli R."/>
            <person name="Roda-Garcia J.J."/>
            <person name="Coutinho F.H."/>
            <person name="Rodriguez-Valera F."/>
        </authorList>
    </citation>
    <scope>NUCLEOTIDE SEQUENCE [LARGE SCALE GENOMIC DNA]</scope>
    <source>
        <strain evidence="3 4">Tous</strain>
    </source>
</reference>
<keyword evidence="1 2" id="KW-0378">Hydrolase</keyword>
<feature type="active site" evidence="2">
    <location>
        <position position="21"/>
    </location>
</feature>
<sequence length="151" mass="16715">MIADSSSWLLLCRTVRFGDTDAAGVMHFHQLLRWCHEAYEESLERYGLPAAEIFPTPGHIPAIALPLVHCSADFLSPLVCGDPLAIQLEPRRLDSGSFEVHYNFRSGERAAAKALTRHLAIETASRRRCPLPAGLQRWLEASSLGQGIQPL</sequence>
<name>A0A2P7MTB0_9CYAN</name>
<dbReference type="GO" id="GO:0042372">
    <property type="term" value="P:phylloquinone biosynthetic process"/>
    <property type="evidence" value="ECO:0007669"/>
    <property type="project" value="UniProtKB-UniRule"/>
</dbReference>
<protein>
    <recommendedName>
        <fullName evidence="2">1,4-dihydroxy-2-naphthoyl-CoA hydrolase</fullName>
        <shortName evidence="2">DHNA-CoA hydrolase</shortName>
        <ecNumber evidence="2">3.1.2.28</ecNumber>
    </recommendedName>
    <alternativeName>
        <fullName evidence="2">DHNA-CoA thioesterase</fullName>
    </alternativeName>
</protein>
<dbReference type="EMBL" id="PXXO01000012">
    <property type="protein sequence ID" value="PSJ04442.1"/>
    <property type="molecule type" value="Genomic_DNA"/>
</dbReference>
<comment type="catalytic activity">
    <reaction evidence="2">
        <text>1,4-dihydroxy-2-naphthoyl-CoA + H2O = 1,4-dihydroxy-2-naphthoate + CoA + H(+)</text>
        <dbReference type="Rhea" id="RHEA:26309"/>
        <dbReference type="ChEBI" id="CHEBI:11173"/>
        <dbReference type="ChEBI" id="CHEBI:15377"/>
        <dbReference type="ChEBI" id="CHEBI:15378"/>
        <dbReference type="ChEBI" id="CHEBI:57287"/>
        <dbReference type="ChEBI" id="CHEBI:58897"/>
        <dbReference type="EC" id="3.1.2.28"/>
    </reaction>
</comment>
<dbReference type="SUPFAM" id="SSF54637">
    <property type="entry name" value="Thioesterase/thiol ester dehydrase-isomerase"/>
    <property type="match status" value="1"/>
</dbReference>
<evidence type="ECO:0000256" key="1">
    <source>
        <dbReference type="ARBA" id="ARBA00022801"/>
    </source>
</evidence>
<comment type="pathway">
    <text evidence="2">Quinol/quinone metabolism; 1,4-dihydroxy-2-naphthoate biosynthesis; 1,4-dihydroxy-2-naphthoate from chorismate: step 7/7.</text>
</comment>
<dbReference type="InterPro" id="IPR022829">
    <property type="entry name" value="DHNA_CoA_hydrolase"/>
</dbReference>
<evidence type="ECO:0000313" key="3">
    <source>
        <dbReference type="EMBL" id="PSJ04442.1"/>
    </source>
</evidence>
<comment type="pathway">
    <text evidence="2">Cofactor biosynthesis; phylloquinone biosynthesis.</text>
</comment>
<comment type="function">
    <text evidence="2">Catalyzes the hydrolysis of 1,4-dihydroxy-2-naphthoyl-CoA (DHNA-CoA) to 1,4-dihydroxy-2-naphthoate (DHNA), a reaction involved in phylloquinone (vitamin K1) biosynthesis.</text>
</comment>
<evidence type="ECO:0000313" key="4">
    <source>
        <dbReference type="Proteomes" id="UP000243002"/>
    </source>
</evidence>
<comment type="caution">
    <text evidence="3">The sequence shown here is derived from an EMBL/GenBank/DDBJ whole genome shotgun (WGS) entry which is preliminary data.</text>
</comment>
<dbReference type="UniPathway" id="UPA01057">
    <property type="reaction ID" value="UER01033"/>
</dbReference>